<evidence type="ECO:0000313" key="4">
    <source>
        <dbReference type="Proteomes" id="UP000317227"/>
    </source>
</evidence>
<dbReference type="RefSeq" id="YP_009623680.1">
    <property type="nucleotide sequence ID" value="NC_042116.1"/>
</dbReference>
<reference evidence="1" key="1">
    <citation type="submission" date="2017-10" db="EMBL/GenBank/DDBJ databases">
        <authorList>
            <person name="Banno H."/>
            <person name="Chua N.-H."/>
        </authorList>
    </citation>
    <scope>NUCLEOTIDE SEQUENCE [LARGE SCALE GENOMIC DNA]</scope>
</reference>
<reference evidence="2 4" key="3">
    <citation type="submission" date="2019-06" db="EMBL/GenBank/DDBJ databases">
        <authorList>
            <person name="Bower L."/>
            <person name="Leinonen R."/>
        </authorList>
    </citation>
    <scope>NUCLEOTIDE SEQUENCE [LARGE SCALE GENOMIC DNA]</scope>
</reference>
<name>A0A2C9CWY2_9CAUD</name>
<reference evidence="3" key="2">
    <citation type="submission" date="2017-10" db="EMBL/GenBank/DDBJ databases">
        <authorList>
            <person name="Skurnik M."/>
        </authorList>
    </citation>
    <scope>NUCLEOTIDE SEQUENCE [LARGE SCALE GENOMIC DNA]</scope>
</reference>
<protein>
    <submittedName>
        <fullName evidence="1">Uncharacterized protein</fullName>
    </submittedName>
</protein>
<dbReference type="Proteomes" id="UP000317227">
    <property type="component" value="Segment"/>
</dbReference>
<organism evidence="1 3">
    <name type="scientific">Yersinia phage fHe-Yen9-04</name>
    <dbReference type="NCBI Taxonomy" id="2052742"/>
    <lineage>
        <taxon>Viruses</taxon>
        <taxon>Duplodnaviria</taxon>
        <taxon>Heunggongvirae</taxon>
        <taxon>Uroviricota</taxon>
        <taxon>Caudoviricetes</taxon>
        <taxon>Eneladusvirus</taxon>
        <taxon>Eneladusvirus Yen904</taxon>
    </lineage>
</organism>
<sequence>MSERQFGEYQHELELNGRIDDIDSRQSFYSNLIIIYNLVVAFDDDYWSDDEDVDPNELFRNYTTLTLEVLQNIKDGISIDGGSASYEINFMFDVLEGGDMNDSFGTEGWRHNLGWGE</sequence>
<evidence type="ECO:0000313" key="3">
    <source>
        <dbReference type="Proteomes" id="UP000240931"/>
    </source>
</evidence>
<dbReference type="EMBL" id="LR596615">
    <property type="protein sequence ID" value="VUE36116.1"/>
    <property type="molecule type" value="Genomic_DNA"/>
</dbReference>
<proteinExistence type="predicted"/>
<dbReference type="GeneID" id="40100488"/>
<accession>A0A2C9CWY2</accession>
<keyword evidence="3" id="KW-1185">Reference proteome</keyword>
<dbReference type="EMBL" id="LT960551">
    <property type="protein sequence ID" value="SOK58347.1"/>
    <property type="molecule type" value="Genomic_DNA"/>
</dbReference>
<gene>
    <name evidence="1" type="primary">g070</name>
</gene>
<dbReference type="OrthoDB" id="24931at10239"/>
<evidence type="ECO:0000313" key="2">
    <source>
        <dbReference type="EMBL" id="VUE36116.1"/>
    </source>
</evidence>
<dbReference type="KEGG" id="vg:40100488"/>
<evidence type="ECO:0000313" key="1">
    <source>
        <dbReference type="EMBL" id="SOK58347.1"/>
    </source>
</evidence>
<dbReference type="Proteomes" id="UP000240931">
    <property type="component" value="Segment"/>
</dbReference>